<accession>W1Q004</accession>
<reference evidence="22" key="1">
    <citation type="journal article" date="2013" name="Science">
        <title>The Amborella genome and the evolution of flowering plants.</title>
        <authorList>
            <consortium name="Amborella Genome Project"/>
        </authorList>
    </citation>
    <scope>NUCLEOTIDE SEQUENCE [LARGE SCALE GENOMIC DNA]</scope>
</reference>
<dbReference type="GO" id="GO:0005886">
    <property type="term" value="C:plasma membrane"/>
    <property type="evidence" value="ECO:0000318"/>
    <property type="project" value="GO_Central"/>
</dbReference>
<keyword evidence="6" id="KW-0808">Transferase</keyword>
<dbReference type="SUPFAM" id="SSF56112">
    <property type="entry name" value="Protein kinase-like (PK-like)"/>
    <property type="match status" value="1"/>
</dbReference>
<name>W1Q004_AMBTC</name>
<evidence type="ECO:0000256" key="3">
    <source>
        <dbReference type="ARBA" id="ARBA00010217"/>
    </source>
</evidence>
<comment type="catalytic activity">
    <reaction evidence="16">
        <text>L-seryl-[protein] + ATP = O-phospho-L-seryl-[protein] + ADP + H(+)</text>
        <dbReference type="Rhea" id="RHEA:17989"/>
        <dbReference type="Rhea" id="RHEA-COMP:9863"/>
        <dbReference type="Rhea" id="RHEA-COMP:11604"/>
        <dbReference type="ChEBI" id="CHEBI:15378"/>
        <dbReference type="ChEBI" id="CHEBI:29999"/>
        <dbReference type="ChEBI" id="CHEBI:30616"/>
        <dbReference type="ChEBI" id="CHEBI:83421"/>
        <dbReference type="ChEBI" id="CHEBI:456216"/>
        <dbReference type="EC" id="2.7.11.1"/>
    </reaction>
</comment>
<dbReference type="SUPFAM" id="SSF49899">
    <property type="entry name" value="Concanavalin A-like lectins/glucanases"/>
    <property type="match status" value="1"/>
</dbReference>
<keyword evidence="22" id="KW-1185">Reference proteome</keyword>
<dbReference type="OrthoDB" id="543442at2759"/>
<dbReference type="InterPro" id="IPR001245">
    <property type="entry name" value="Ser-Thr/Tyr_kinase_cat_dom"/>
</dbReference>
<feature type="chain" id="PRO_5004807805" description="non-specific serine/threonine protein kinase" evidence="19">
    <location>
        <begin position="29"/>
        <end position="611"/>
    </location>
</feature>
<dbReference type="AlphaFoldDB" id="W1Q004"/>
<evidence type="ECO:0000256" key="15">
    <source>
        <dbReference type="ARBA" id="ARBA00047899"/>
    </source>
</evidence>
<dbReference type="Gene3D" id="1.10.510.10">
    <property type="entry name" value="Transferase(Phosphotransferase) domain 1"/>
    <property type="match status" value="1"/>
</dbReference>
<evidence type="ECO:0000256" key="13">
    <source>
        <dbReference type="ARBA" id="ARBA00022989"/>
    </source>
</evidence>
<dbReference type="FunFam" id="1.10.510.10:FF:000108">
    <property type="entry name" value="L-type lectin-domain containing receptor kinase S.4"/>
    <property type="match status" value="1"/>
</dbReference>
<dbReference type="Pfam" id="PF00139">
    <property type="entry name" value="Lectin_legB"/>
    <property type="match status" value="1"/>
</dbReference>
<evidence type="ECO:0000256" key="8">
    <source>
        <dbReference type="ARBA" id="ARBA00022729"/>
    </source>
</evidence>
<sequence length="611" mass="68446">MIALYLISCPWLSLFSLLLVLSQNPAMAIEFDFNGFNDGDIPIIGAAKLDGRTIHLTGADSTRSIGRAYFPTPLTIKFQNSTNMSSFSTSFIFSILSRTPETTRNRGLSFFLSPPIEGHVPNLVSLIDVEFGTNFYQEFGRNHVYVRPPPPLPIVNNPAGYWSSTTSFESLDIRSGQNIQVWIDFDGPNLTINVTIAPAGTARPVRPLLSYRNDKLQESLTAEVFVGFSGWRWKRNEWQRVLAWSLSTDGPAPPLNTSNLPVLSVEESSSSKSVAFIAGISATCVLVFLSLVIGIIYKVFFKKGSSAVEELEEWESEYWPHRIPLEVLHKATKGFSKEGLLGSGGFGKVYRGTLPDSNLEVAVKCVSRTSKQGIREFLAEIWSMGRLQHRSLVQLRGWCRQDDQLMLVYDFMPNGSLDKRIFDSPRNLMNWEDRLRVVTDVAEGLLYLHEGWEQQVLHRDVKSSNVLLDADMRGRIGDFGLARLYQHGQTTQATRIVGTMGYLSPELGRTMAPTTASDVYSFGVVALEVASGRRPVDFTTDQVLVDWVRELYYEGRLLDAADSRIAGEYREAEMEVVLKVGLACSHPNPKRRPSIRQALRVLLCMNLDECH</sequence>
<dbReference type="STRING" id="13333.W1Q004"/>
<evidence type="ECO:0000256" key="14">
    <source>
        <dbReference type="ARBA" id="ARBA00023136"/>
    </source>
</evidence>
<dbReference type="PROSITE" id="PS00107">
    <property type="entry name" value="PROTEIN_KINASE_ATP"/>
    <property type="match status" value="1"/>
</dbReference>
<evidence type="ECO:0000256" key="4">
    <source>
        <dbReference type="ARBA" id="ARBA00012513"/>
    </source>
</evidence>
<dbReference type="InterPro" id="IPR008271">
    <property type="entry name" value="Ser/Thr_kinase_AS"/>
</dbReference>
<evidence type="ECO:0000313" key="22">
    <source>
        <dbReference type="Proteomes" id="UP000017836"/>
    </source>
</evidence>
<comment type="subcellular location">
    <subcellularLocation>
        <location evidence="1">Membrane</location>
        <topology evidence="1">Single-pass type I membrane protein</topology>
    </subcellularLocation>
</comment>
<dbReference type="PANTHER" id="PTHR27007">
    <property type="match status" value="1"/>
</dbReference>
<dbReference type="Gramene" id="ERN13794">
    <property type="protein sequence ID" value="ERN13794"/>
    <property type="gene ID" value="AMTR_s00049p00207740"/>
</dbReference>
<dbReference type="FunFam" id="3.30.200.20:FF:000039">
    <property type="entry name" value="receptor-like protein kinase FERONIA"/>
    <property type="match status" value="1"/>
</dbReference>
<dbReference type="GO" id="GO:0030246">
    <property type="term" value="F:carbohydrate binding"/>
    <property type="evidence" value="ECO:0007669"/>
    <property type="project" value="UniProtKB-KW"/>
</dbReference>
<evidence type="ECO:0000313" key="21">
    <source>
        <dbReference type="EMBL" id="ERN13794.1"/>
    </source>
</evidence>
<evidence type="ECO:0000256" key="7">
    <source>
        <dbReference type="ARBA" id="ARBA00022692"/>
    </source>
</evidence>
<dbReference type="InterPro" id="IPR001220">
    <property type="entry name" value="Legume_lectin_dom"/>
</dbReference>
<evidence type="ECO:0000256" key="9">
    <source>
        <dbReference type="ARBA" id="ARBA00022734"/>
    </source>
</evidence>
<gene>
    <name evidence="21" type="ORF">AMTR_s00049p00207740</name>
</gene>
<evidence type="ECO:0000256" key="2">
    <source>
        <dbReference type="ARBA" id="ARBA00008536"/>
    </source>
</evidence>
<comment type="similarity">
    <text evidence="3">In the C-terminal section; belongs to the protein kinase superfamily. Ser/Thr protein kinase family.</text>
</comment>
<dbReference type="GO" id="GO:0042742">
    <property type="term" value="P:defense response to bacterium"/>
    <property type="evidence" value="ECO:0000318"/>
    <property type="project" value="GO_Central"/>
</dbReference>
<feature type="transmembrane region" description="Helical" evidence="18">
    <location>
        <begin position="274"/>
        <end position="297"/>
    </location>
</feature>
<evidence type="ECO:0000256" key="5">
    <source>
        <dbReference type="ARBA" id="ARBA00022527"/>
    </source>
</evidence>
<dbReference type="GO" id="GO:0002229">
    <property type="term" value="P:defense response to oomycetes"/>
    <property type="evidence" value="ECO:0000318"/>
    <property type="project" value="GO_Central"/>
</dbReference>
<evidence type="ECO:0000256" key="1">
    <source>
        <dbReference type="ARBA" id="ARBA00004479"/>
    </source>
</evidence>
<dbReference type="Proteomes" id="UP000017836">
    <property type="component" value="Unassembled WGS sequence"/>
</dbReference>
<feature type="binding site" evidence="17">
    <location>
        <position position="364"/>
    </location>
    <ligand>
        <name>ATP</name>
        <dbReference type="ChEBI" id="CHEBI:30616"/>
    </ligand>
</feature>
<dbReference type="CDD" id="cd14066">
    <property type="entry name" value="STKc_IRAK"/>
    <property type="match status" value="1"/>
</dbReference>
<dbReference type="GO" id="GO:0005524">
    <property type="term" value="F:ATP binding"/>
    <property type="evidence" value="ECO:0007669"/>
    <property type="project" value="UniProtKB-UniRule"/>
</dbReference>
<evidence type="ECO:0000256" key="16">
    <source>
        <dbReference type="ARBA" id="ARBA00048679"/>
    </source>
</evidence>
<keyword evidence="8 19" id="KW-0732">Signal</keyword>
<dbReference type="OMA" id="CIEAWEL"/>
<dbReference type="eggNOG" id="ENOG502QR0Z">
    <property type="taxonomic scope" value="Eukaryota"/>
</dbReference>
<dbReference type="SMART" id="SM00220">
    <property type="entry name" value="S_TKc"/>
    <property type="match status" value="1"/>
</dbReference>
<evidence type="ECO:0000256" key="12">
    <source>
        <dbReference type="ARBA" id="ARBA00022840"/>
    </source>
</evidence>
<dbReference type="KEGG" id="atr:18442041"/>
<organism evidence="21 22">
    <name type="scientific">Amborella trichopoda</name>
    <dbReference type="NCBI Taxonomy" id="13333"/>
    <lineage>
        <taxon>Eukaryota</taxon>
        <taxon>Viridiplantae</taxon>
        <taxon>Streptophyta</taxon>
        <taxon>Embryophyta</taxon>
        <taxon>Tracheophyta</taxon>
        <taxon>Spermatophyta</taxon>
        <taxon>Magnoliopsida</taxon>
        <taxon>Amborellales</taxon>
        <taxon>Amborellaceae</taxon>
        <taxon>Amborella</taxon>
    </lineage>
</organism>
<dbReference type="InterPro" id="IPR011009">
    <property type="entry name" value="Kinase-like_dom_sf"/>
</dbReference>
<comment type="catalytic activity">
    <reaction evidence="15">
        <text>L-threonyl-[protein] + ATP = O-phospho-L-threonyl-[protein] + ADP + H(+)</text>
        <dbReference type="Rhea" id="RHEA:46608"/>
        <dbReference type="Rhea" id="RHEA-COMP:11060"/>
        <dbReference type="Rhea" id="RHEA-COMP:11605"/>
        <dbReference type="ChEBI" id="CHEBI:15378"/>
        <dbReference type="ChEBI" id="CHEBI:30013"/>
        <dbReference type="ChEBI" id="CHEBI:30616"/>
        <dbReference type="ChEBI" id="CHEBI:61977"/>
        <dbReference type="ChEBI" id="CHEBI:456216"/>
        <dbReference type="EC" id="2.7.11.1"/>
    </reaction>
</comment>
<proteinExistence type="inferred from homology"/>
<dbReference type="Gene3D" id="2.60.120.200">
    <property type="match status" value="1"/>
</dbReference>
<feature type="domain" description="Protein kinase" evidence="20">
    <location>
        <begin position="335"/>
        <end position="611"/>
    </location>
</feature>
<keyword evidence="10 17" id="KW-0547">Nucleotide-binding</keyword>
<keyword evidence="14 18" id="KW-0472">Membrane</keyword>
<evidence type="ECO:0000256" key="17">
    <source>
        <dbReference type="PROSITE-ProRule" id="PRU10141"/>
    </source>
</evidence>
<evidence type="ECO:0000256" key="18">
    <source>
        <dbReference type="SAM" id="Phobius"/>
    </source>
</evidence>
<dbReference type="Pfam" id="PF07714">
    <property type="entry name" value="PK_Tyr_Ser-Thr"/>
    <property type="match status" value="1"/>
</dbReference>
<dbReference type="EC" id="2.7.11.1" evidence="4"/>
<dbReference type="HOGENOM" id="CLU_000288_62_3_1"/>
<evidence type="ECO:0000256" key="10">
    <source>
        <dbReference type="ARBA" id="ARBA00022741"/>
    </source>
</evidence>
<keyword evidence="5" id="KW-0723">Serine/threonine-protein kinase</keyword>
<dbReference type="InterPro" id="IPR000719">
    <property type="entry name" value="Prot_kinase_dom"/>
</dbReference>
<dbReference type="InterPro" id="IPR050528">
    <property type="entry name" value="L-type_Lectin-RKs"/>
</dbReference>
<keyword evidence="7 18" id="KW-0812">Transmembrane</keyword>
<feature type="signal peptide" evidence="19">
    <location>
        <begin position="1"/>
        <end position="28"/>
    </location>
</feature>
<dbReference type="GO" id="GO:0004675">
    <property type="term" value="F:transmembrane receptor protein serine/threonine kinase activity"/>
    <property type="evidence" value="ECO:0000318"/>
    <property type="project" value="GO_Central"/>
</dbReference>
<dbReference type="Gene3D" id="3.30.200.20">
    <property type="entry name" value="Phosphorylase Kinase, domain 1"/>
    <property type="match status" value="1"/>
</dbReference>
<evidence type="ECO:0000256" key="6">
    <source>
        <dbReference type="ARBA" id="ARBA00022679"/>
    </source>
</evidence>
<dbReference type="InterPro" id="IPR013320">
    <property type="entry name" value="ConA-like_dom_sf"/>
</dbReference>
<evidence type="ECO:0000256" key="19">
    <source>
        <dbReference type="SAM" id="SignalP"/>
    </source>
</evidence>
<dbReference type="InterPro" id="IPR017441">
    <property type="entry name" value="Protein_kinase_ATP_BS"/>
</dbReference>
<dbReference type="EMBL" id="KI392567">
    <property type="protein sequence ID" value="ERN13794.1"/>
    <property type="molecule type" value="Genomic_DNA"/>
</dbReference>
<evidence type="ECO:0000256" key="11">
    <source>
        <dbReference type="ARBA" id="ARBA00022777"/>
    </source>
</evidence>
<dbReference type="PROSITE" id="PS00108">
    <property type="entry name" value="PROTEIN_KINASE_ST"/>
    <property type="match status" value="1"/>
</dbReference>
<dbReference type="PROSITE" id="PS50011">
    <property type="entry name" value="PROTEIN_KINASE_DOM"/>
    <property type="match status" value="1"/>
</dbReference>
<keyword evidence="13 18" id="KW-1133">Transmembrane helix</keyword>
<keyword evidence="11" id="KW-0418">Kinase</keyword>
<protein>
    <recommendedName>
        <fullName evidence="4">non-specific serine/threonine protein kinase</fullName>
        <ecNumber evidence="4">2.7.11.1</ecNumber>
    </recommendedName>
</protein>
<keyword evidence="12 17" id="KW-0067">ATP-binding</keyword>
<comment type="similarity">
    <text evidence="2">In the N-terminal section; belongs to the leguminous lectin family.</text>
</comment>
<keyword evidence="9" id="KW-0430">Lectin</keyword>
<evidence type="ECO:0000259" key="20">
    <source>
        <dbReference type="PROSITE" id="PS50011"/>
    </source>
</evidence>